<evidence type="ECO:0000313" key="8">
    <source>
        <dbReference type="Proteomes" id="UP000617634"/>
    </source>
</evidence>
<name>A0A931HE45_9SPHN</name>
<gene>
    <name evidence="7" type="ORF">I5E68_12185</name>
</gene>
<dbReference type="EMBL" id="JADZGI010000001">
    <property type="protein sequence ID" value="MBH0113706.1"/>
    <property type="molecule type" value="Genomic_DNA"/>
</dbReference>
<feature type="transmembrane region" description="Helical" evidence="5">
    <location>
        <begin position="202"/>
        <end position="219"/>
    </location>
</feature>
<feature type="transmembrane region" description="Helical" evidence="5">
    <location>
        <begin position="361"/>
        <end position="381"/>
    </location>
</feature>
<sequence>MILDMVALNPGINDGYGGYPSAALAPGGIRSSTPGSRAAFLALGYLLPIASFIMSWRVLRLTQANLTLSDGLLAAAIAILVIAARLEMKPFGRLSGAWIMGLTLMLGGLLASSLYHADTNRWLIVAAQYIFAMLLFPMALSSVSSGLLRRCVLAYLYGTAASQAISLAIAPFYAEAEWLHWLGRGFFTGNGRLGALTGEPNPNGAVCAYALVILLHAMLSRWLRLVVAIPLAVLIGWGLLASASVTGFAATVIACVVFLGFSHPRNLAKVGIPFAAFVGIYFTVGGPIPQTFEERVYEAMASGDPDKAGTYIGRSALIRESWAMADDNLLVGLGADRYRVESIYGAPVHNIHLLMLNEGGLICAIGLWTLFGTMFAAGFAVLGRVRLDGAACLGVTTAFMVYAMAIPHMYTRIWAGPPLLFLMWALVHLAETPDPSSHYAEPAGDDG</sequence>
<comment type="subcellular location">
    <subcellularLocation>
        <location evidence="1">Membrane</location>
        <topology evidence="1">Multi-pass membrane protein</topology>
    </subcellularLocation>
</comment>
<dbReference type="GO" id="GO:0016020">
    <property type="term" value="C:membrane"/>
    <property type="evidence" value="ECO:0007669"/>
    <property type="project" value="UniProtKB-SubCell"/>
</dbReference>
<dbReference type="Proteomes" id="UP000617634">
    <property type="component" value="Unassembled WGS sequence"/>
</dbReference>
<organism evidence="7 8">
    <name type="scientific">Novosphingobium aureum</name>
    <dbReference type="NCBI Taxonomy" id="2792964"/>
    <lineage>
        <taxon>Bacteria</taxon>
        <taxon>Pseudomonadati</taxon>
        <taxon>Pseudomonadota</taxon>
        <taxon>Alphaproteobacteria</taxon>
        <taxon>Sphingomonadales</taxon>
        <taxon>Sphingomonadaceae</taxon>
        <taxon>Novosphingobium</taxon>
    </lineage>
</organism>
<dbReference type="RefSeq" id="WP_197164061.1">
    <property type="nucleotide sequence ID" value="NZ_JADZGI010000001.1"/>
</dbReference>
<comment type="caution">
    <text evidence="7">The sequence shown here is derived from an EMBL/GenBank/DDBJ whole genome shotgun (WGS) entry which is preliminary data.</text>
</comment>
<evidence type="ECO:0000256" key="4">
    <source>
        <dbReference type="ARBA" id="ARBA00023136"/>
    </source>
</evidence>
<dbReference type="Pfam" id="PF04932">
    <property type="entry name" value="Wzy_C"/>
    <property type="match status" value="1"/>
</dbReference>
<keyword evidence="8" id="KW-1185">Reference proteome</keyword>
<dbReference type="AlphaFoldDB" id="A0A931HE45"/>
<dbReference type="InterPro" id="IPR007016">
    <property type="entry name" value="O-antigen_ligase-rel_domated"/>
</dbReference>
<feature type="transmembrane region" description="Helical" evidence="5">
    <location>
        <begin position="122"/>
        <end position="140"/>
    </location>
</feature>
<feature type="transmembrane region" description="Helical" evidence="5">
    <location>
        <begin position="231"/>
        <end position="261"/>
    </location>
</feature>
<evidence type="ECO:0000256" key="5">
    <source>
        <dbReference type="SAM" id="Phobius"/>
    </source>
</evidence>
<keyword evidence="7" id="KW-0436">Ligase</keyword>
<reference evidence="7" key="1">
    <citation type="submission" date="2020-11" db="EMBL/GenBank/DDBJ databases">
        <title>Novosphingobium aureum sp. nov., a marine bacterium isolated from sediment of a salt flat.</title>
        <authorList>
            <person name="Yoo Y."/>
            <person name="Kim J.-J."/>
        </authorList>
    </citation>
    <scope>NUCLEOTIDE SEQUENCE</scope>
    <source>
        <strain evidence="7">YJ-S2-02</strain>
    </source>
</reference>
<dbReference type="PANTHER" id="PTHR37422:SF13">
    <property type="entry name" value="LIPOPOLYSACCHARIDE BIOSYNTHESIS PROTEIN PA4999-RELATED"/>
    <property type="match status" value="1"/>
</dbReference>
<keyword evidence="3 5" id="KW-1133">Transmembrane helix</keyword>
<evidence type="ECO:0000256" key="2">
    <source>
        <dbReference type="ARBA" id="ARBA00022692"/>
    </source>
</evidence>
<feature type="transmembrane region" description="Helical" evidence="5">
    <location>
        <begin position="38"/>
        <end position="59"/>
    </location>
</feature>
<accession>A0A931HE45</accession>
<feature type="transmembrane region" description="Helical" evidence="5">
    <location>
        <begin position="387"/>
        <end position="406"/>
    </location>
</feature>
<keyword evidence="4 5" id="KW-0472">Membrane</keyword>
<evidence type="ECO:0000313" key="7">
    <source>
        <dbReference type="EMBL" id="MBH0113706.1"/>
    </source>
</evidence>
<keyword evidence="2 5" id="KW-0812">Transmembrane</keyword>
<evidence type="ECO:0000259" key="6">
    <source>
        <dbReference type="Pfam" id="PF04932"/>
    </source>
</evidence>
<dbReference type="PANTHER" id="PTHR37422">
    <property type="entry name" value="TEICHURONIC ACID BIOSYNTHESIS PROTEIN TUAE"/>
    <property type="match status" value="1"/>
</dbReference>
<feature type="transmembrane region" description="Helical" evidence="5">
    <location>
        <begin position="65"/>
        <end position="84"/>
    </location>
</feature>
<evidence type="ECO:0000256" key="1">
    <source>
        <dbReference type="ARBA" id="ARBA00004141"/>
    </source>
</evidence>
<dbReference type="GO" id="GO:0016874">
    <property type="term" value="F:ligase activity"/>
    <property type="evidence" value="ECO:0007669"/>
    <property type="project" value="UniProtKB-KW"/>
</dbReference>
<feature type="domain" description="O-antigen ligase-related" evidence="6">
    <location>
        <begin position="231"/>
        <end position="364"/>
    </location>
</feature>
<feature type="transmembrane region" description="Helical" evidence="5">
    <location>
        <begin position="267"/>
        <end position="285"/>
    </location>
</feature>
<dbReference type="InterPro" id="IPR051533">
    <property type="entry name" value="WaaL-like"/>
</dbReference>
<protein>
    <submittedName>
        <fullName evidence="7">O-antigen ligase family protein</fullName>
    </submittedName>
</protein>
<feature type="transmembrane region" description="Helical" evidence="5">
    <location>
        <begin position="152"/>
        <end position="174"/>
    </location>
</feature>
<feature type="transmembrane region" description="Helical" evidence="5">
    <location>
        <begin position="96"/>
        <end position="116"/>
    </location>
</feature>
<proteinExistence type="predicted"/>
<evidence type="ECO:0000256" key="3">
    <source>
        <dbReference type="ARBA" id="ARBA00022989"/>
    </source>
</evidence>